<gene>
    <name evidence="4" type="ORF">J8A68_002193</name>
</gene>
<evidence type="ECO:0000256" key="1">
    <source>
        <dbReference type="ARBA" id="ARBA00022963"/>
    </source>
</evidence>
<feature type="compositionally biased region" description="Acidic residues" evidence="2">
    <location>
        <begin position="472"/>
        <end position="481"/>
    </location>
</feature>
<dbReference type="Proteomes" id="UP000694255">
    <property type="component" value="Unassembled WGS sequence"/>
</dbReference>
<feature type="region of interest" description="Disordered" evidence="2">
    <location>
        <begin position="457"/>
        <end position="482"/>
    </location>
</feature>
<dbReference type="AlphaFoldDB" id="A0A8J5UJ66"/>
<keyword evidence="1" id="KW-0443">Lipid metabolism</keyword>
<evidence type="ECO:0000259" key="3">
    <source>
        <dbReference type="Pfam" id="PF05057"/>
    </source>
</evidence>
<feature type="region of interest" description="Disordered" evidence="2">
    <location>
        <begin position="535"/>
        <end position="560"/>
    </location>
</feature>
<dbReference type="EMBL" id="JAGSYN010000100">
    <property type="protein sequence ID" value="KAG7664278.1"/>
    <property type="molecule type" value="Genomic_DNA"/>
</dbReference>
<sequence>MNGNDQEDIQVPIVVTKDQLNRMEDRILYRQVKSVKAGQIERFKINFTPQLKDDEIMIPPTLWLKIKNVEPLSKRAIYLAGPYILYVDCRSSDYNQNDKCFITADQPVYEPQLLAGQSFYVQLSCHTLKEDYWWTVDVISQIIFNNAISIDFEIMIGTSKQILHESSFPERSIKNSDKIGVFNPLIHVDNWDTYDLWNLPVPDPDKPIHLVILTHGLHSNTSADMLYLKEQVDAVSSKDSNVVVKGFFGNTGKTERGIKYLGSRVAEYIIELVSENETFNNGKVDRISFIGHSLGGCIQTFTIAYLKVNFPWFFDKIKPENFITLASPLLGVVNENPVLVKLALSAGVVGKTGQELGLKIIENDSRPLLLLLPSGPTHMVLKQFKRRTLYANAINDGIVPLRTSCLLYLDYKALSQIMNTVDVCGPNGITTRVPKVNEVSPVQTFLSYLMPQKQKPSEGTYHRFQTKKGEGVEDEDGQGESVEEKDFTIDEIPNSTFFEAAPALLLPPLPPIKYIVDPGSRENVILHDKMYYEKDLPPRRQKNPNEPPTSLLQNTNNTGIDDSYSTTIKKKLMLETVDYAAFEEEIAREYHKKMSWRKVVVKLKPEAHNNIIVRRRFANAYGWPVIQHLVDNHFGPNAEIDQKKSIESADIPADSLDQDLGLSKVASRDYIAKQNIEIEETITEEHSWINSKDDSDSLFALGVTGLLGEVTERVGDIRDQINTYGLTQVNFPLIGLIRSPIEIVPPTNYQQQQQHLEPVVEEECDLGLTKSGIMGNFI</sequence>
<feature type="compositionally biased region" description="Polar residues" evidence="2">
    <location>
        <begin position="548"/>
        <end position="560"/>
    </location>
</feature>
<comment type="caution">
    <text evidence="4">The sequence shown here is derived from an EMBL/GenBank/DDBJ whole genome shotgun (WGS) entry which is preliminary data.</text>
</comment>
<dbReference type="PIRSF" id="PIRSF005412">
    <property type="entry name" value="UCP005412_abhydr"/>
    <property type="match status" value="1"/>
</dbReference>
<organism evidence="4 5">
    <name type="scientific">[Candida] subhashii</name>
    <dbReference type="NCBI Taxonomy" id="561895"/>
    <lineage>
        <taxon>Eukaryota</taxon>
        <taxon>Fungi</taxon>
        <taxon>Dikarya</taxon>
        <taxon>Ascomycota</taxon>
        <taxon>Saccharomycotina</taxon>
        <taxon>Pichiomycetes</taxon>
        <taxon>Debaryomycetaceae</taxon>
        <taxon>Spathaspora</taxon>
    </lineage>
</organism>
<keyword evidence="1" id="KW-0442">Lipid degradation</keyword>
<keyword evidence="5" id="KW-1185">Reference proteome</keyword>
<name>A0A8J5UJ66_9ASCO</name>
<proteinExistence type="predicted"/>
<evidence type="ECO:0000313" key="4">
    <source>
        <dbReference type="EMBL" id="KAG7664278.1"/>
    </source>
</evidence>
<evidence type="ECO:0000313" key="5">
    <source>
        <dbReference type="Proteomes" id="UP000694255"/>
    </source>
</evidence>
<dbReference type="RefSeq" id="XP_049264510.1">
    <property type="nucleotide sequence ID" value="XM_049405917.1"/>
</dbReference>
<dbReference type="GeneID" id="73468994"/>
<dbReference type="OrthoDB" id="5368485at2759"/>
<dbReference type="PANTHER" id="PTHR12482">
    <property type="entry name" value="LIPASE ROG1-RELATED-RELATED"/>
    <property type="match status" value="1"/>
</dbReference>
<dbReference type="Pfam" id="PF05057">
    <property type="entry name" value="DUF676"/>
    <property type="match status" value="1"/>
</dbReference>
<dbReference type="GO" id="GO:0016042">
    <property type="term" value="P:lipid catabolic process"/>
    <property type="evidence" value="ECO:0007669"/>
    <property type="project" value="UniProtKB-KW"/>
</dbReference>
<dbReference type="PANTHER" id="PTHR12482:SF62">
    <property type="entry name" value="LIPASE ROG1-RELATED"/>
    <property type="match status" value="1"/>
</dbReference>
<protein>
    <recommendedName>
        <fullName evidence="3">DUF676 domain-containing protein</fullName>
    </recommendedName>
</protein>
<feature type="domain" description="DUF676" evidence="3">
    <location>
        <begin position="206"/>
        <end position="403"/>
    </location>
</feature>
<reference evidence="4 5" key="1">
    <citation type="journal article" date="2021" name="DNA Res.">
        <title>Genome analysis of Candida subhashii reveals its hybrid nature and dual mitochondrial genome conformations.</title>
        <authorList>
            <person name="Mixao V."/>
            <person name="Hegedusova E."/>
            <person name="Saus E."/>
            <person name="Pryszcz L.P."/>
            <person name="Cillingova A."/>
            <person name="Nosek J."/>
            <person name="Gabaldon T."/>
        </authorList>
    </citation>
    <scope>NUCLEOTIDE SEQUENCE [LARGE SCALE GENOMIC DNA]</scope>
    <source>
        <strain evidence="4 5">CBS 10753</strain>
    </source>
</reference>
<dbReference type="InterPro" id="IPR016445">
    <property type="entry name" value="Rog1_fam"/>
</dbReference>
<accession>A0A8J5UJ66</accession>
<dbReference type="GO" id="GO:0047372">
    <property type="term" value="F:monoacylglycerol lipase activity"/>
    <property type="evidence" value="ECO:0007669"/>
    <property type="project" value="TreeGrafter"/>
</dbReference>
<dbReference type="InterPro" id="IPR007751">
    <property type="entry name" value="DUF676_lipase-like"/>
</dbReference>
<dbReference type="InterPro" id="IPR044294">
    <property type="entry name" value="Lipase-like"/>
</dbReference>
<evidence type="ECO:0000256" key="2">
    <source>
        <dbReference type="SAM" id="MobiDB-lite"/>
    </source>
</evidence>